<organism evidence="1 2">
    <name type="scientific">Dermatophagoides pteronyssinus</name>
    <name type="common">European house dust mite</name>
    <dbReference type="NCBI Taxonomy" id="6956"/>
    <lineage>
        <taxon>Eukaryota</taxon>
        <taxon>Metazoa</taxon>
        <taxon>Ecdysozoa</taxon>
        <taxon>Arthropoda</taxon>
        <taxon>Chelicerata</taxon>
        <taxon>Arachnida</taxon>
        <taxon>Acari</taxon>
        <taxon>Acariformes</taxon>
        <taxon>Sarcoptiformes</taxon>
        <taxon>Astigmata</taxon>
        <taxon>Psoroptidia</taxon>
        <taxon>Analgoidea</taxon>
        <taxon>Pyroglyphidae</taxon>
        <taxon>Dermatophagoidinae</taxon>
        <taxon>Dermatophagoides</taxon>
    </lineage>
</organism>
<evidence type="ECO:0000313" key="2">
    <source>
        <dbReference type="Proteomes" id="UP000887458"/>
    </source>
</evidence>
<protein>
    <submittedName>
        <fullName evidence="1">Uncharacterized protein</fullName>
    </submittedName>
</protein>
<keyword evidence="2" id="KW-1185">Reference proteome</keyword>
<reference evidence="1 2" key="2">
    <citation type="journal article" date="2022" name="Mol. Biol. Evol.">
        <title>Comparative Genomics Reveals Insights into the Divergent Evolution of Astigmatic Mites and Household Pest Adaptations.</title>
        <authorList>
            <person name="Xiong Q."/>
            <person name="Wan A.T."/>
            <person name="Liu X."/>
            <person name="Fung C.S."/>
            <person name="Xiao X."/>
            <person name="Malainual N."/>
            <person name="Hou J."/>
            <person name="Wang L."/>
            <person name="Wang M."/>
            <person name="Yang K.Y."/>
            <person name="Cui Y."/>
            <person name="Leung E.L."/>
            <person name="Nong W."/>
            <person name="Shin S.K."/>
            <person name="Au S.W."/>
            <person name="Jeong K.Y."/>
            <person name="Chew F.T."/>
            <person name="Hui J.H."/>
            <person name="Leung T.F."/>
            <person name="Tungtrongchitr A."/>
            <person name="Zhong N."/>
            <person name="Liu Z."/>
            <person name="Tsui S.K."/>
        </authorList>
    </citation>
    <scope>NUCLEOTIDE SEQUENCE [LARGE SCALE GENOMIC DNA]</scope>
    <source>
        <strain evidence="1">Derp</strain>
    </source>
</reference>
<proteinExistence type="predicted"/>
<sequence>MALECLLTIRPRKHYPTILPHECQSILYHHPDYLTSLIRSEGFFLRHHLVVKVALELIITSIIRTNYIVMFKHISIEINHPIES</sequence>
<comment type="caution">
    <text evidence="1">The sequence shown here is derived from an EMBL/GenBank/DDBJ whole genome shotgun (WGS) entry which is preliminary data.</text>
</comment>
<reference evidence="1 2" key="1">
    <citation type="journal article" date="2018" name="J. Allergy Clin. Immunol.">
        <title>High-quality assembly of Dermatophagoides pteronyssinus genome and transcriptome reveals a wide range of novel allergens.</title>
        <authorList>
            <person name="Liu X.Y."/>
            <person name="Yang K.Y."/>
            <person name="Wang M.Q."/>
            <person name="Kwok J.S."/>
            <person name="Zeng X."/>
            <person name="Yang Z."/>
            <person name="Xiao X.J."/>
            <person name="Lau C.P."/>
            <person name="Li Y."/>
            <person name="Huang Z.M."/>
            <person name="Ba J.G."/>
            <person name="Yim A.K."/>
            <person name="Ouyang C.Y."/>
            <person name="Ngai S.M."/>
            <person name="Chan T.F."/>
            <person name="Leung E.L."/>
            <person name="Liu L."/>
            <person name="Liu Z.G."/>
            <person name="Tsui S.K."/>
        </authorList>
    </citation>
    <scope>NUCLEOTIDE SEQUENCE [LARGE SCALE GENOMIC DNA]</scope>
    <source>
        <strain evidence="1">Derp</strain>
    </source>
</reference>
<evidence type="ECO:0000313" key="1">
    <source>
        <dbReference type="EMBL" id="KAH9422843.1"/>
    </source>
</evidence>
<accession>A0ABQ8JJS8</accession>
<name>A0ABQ8JJS8_DERPT</name>
<dbReference type="Proteomes" id="UP000887458">
    <property type="component" value="Unassembled WGS sequence"/>
</dbReference>
<dbReference type="EMBL" id="NJHN03000035">
    <property type="protein sequence ID" value="KAH9422843.1"/>
    <property type="molecule type" value="Genomic_DNA"/>
</dbReference>
<gene>
    <name evidence="1" type="ORF">DERP_008106</name>
</gene>